<evidence type="ECO:0000313" key="8">
    <source>
        <dbReference type="EMBL" id="KAJ4794744.1"/>
    </source>
</evidence>
<dbReference type="GO" id="GO:0009867">
    <property type="term" value="P:jasmonic acid mediated signaling pathway"/>
    <property type="evidence" value="ECO:0007669"/>
    <property type="project" value="UniProtKB-ARBA"/>
</dbReference>
<evidence type="ECO:0000313" key="9">
    <source>
        <dbReference type="Proteomes" id="UP001140206"/>
    </source>
</evidence>
<dbReference type="InterPro" id="IPR001232">
    <property type="entry name" value="SKP1-like"/>
</dbReference>
<accession>A0AAV8FP25</accession>
<feature type="coiled-coil region" evidence="5">
    <location>
        <begin position="122"/>
        <end position="156"/>
    </location>
</feature>
<keyword evidence="3 4" id="KW-0833">Ubl conjugation pathway</keyword>
<comment type="subunit">
    <text evidence="4">Part of a SCF (SKP1-cullin-F-box) protein ligase complex.</text>
</comment>
<evidence type="ECO:0000259" key="6">
    <source>
        <dbReference type="Pfam" id="PF01466"/>
    </source>
</evidence>
<dbReference type="AlphaFoldDB" id="A0AAV8FP25"/>
<comment type="caution">
    <text evidence="8">The sequence shown here is derived from an EMBL/GenBank/DDBJ whole genome shotgun (WGS) entry which is preliminary data.</text>
</comment>
<evidence type="ECO:0000259" key="7">
    <source>
        <dbReference type="Pfam" id="PF03931"/>
    </source>
</evidence>
<comment type="pathway">
    <text evidence="1 4">Protein modification; protein ubiquitination.</text>
</comment>
<dbReference type="InterPro" id="IPR016073">
    <property type="entry name" value="Skp1_comp_POZ"/>
</dbReference>
<dbReference type="InterPro" id="IPR011333">
    <property type="entry name" value="SKP1/BTB/POZ_sf"/>
</dbReference>
<dbReference type="PANTHER" id="PTHR11165">
    <property type="entry name" value="SKP1"/>
    <property type="match status" value="1"/>
</dbReference>
<gene>
    <name evidence="8" type="ORF">LUZ62_045990</name>
</gene>
<keyword evidence="5" id="KW-0175">Coiled coil</keyword>
<reference evidence="8" key="1">
    <citation type="submission" date="2022-08" db="EMBL/GenBank/DDBJ databases">
        <authorList>
            <person name="Marques A."/>
        </authorList>
    </citation>
    <scope>NUCLEOTIDE SEQUENCE</scope>
    <source>
        <strain evidence="8">RhyPub2mFocal</strain>
        <tissue evidence="8">Leaves</tissue>
    </source>
</reference>
<dbReference type="SUPFAM" id="SSF54695">
    <property type="entry name" value="POZ domain"/>
    <property type="match status" value="1"/>
</dbReference>
<feature type="domain" description="SKP1 component POZ" evidence="7">
    <location>
        <begin position="1"/>
        <end position="62"/>
    </location>
</feature>
<evidence type="ECO:0000256" key="3">
    <source>
        <dbReference type="ARBA" id="ARBA00022786"/>
    </source>
</evidence>
<evidence type="ECO:0000256" key="4">
    <source>
        <dbReference type="PIRNR" id="PIRNR028729"/>
    </source>
</evidence>
<dbReference type="InterPro" id="IPR036296">
    <property type="entry name" value="SKP1-like_dim_sf"/>
</dbReference>
<dbReference type="SUPFAM" id="SSF81382">
    <property type="entry name" value="Skp1 dimerisation domain-like"/>
    <property type="match status" value="1"/>
</dbReference>
<dbReference type="PIRSF" id="PIRSF028729">
    <property type="entry name" value="E3_ubiquit_lig_SCF_Skp"/>
    <property type="match status" value="1"/>
</dbReference>
<evidence type="ECO:0000256" key="1">
    <source>
        <dbReference type="ARBA" id="ARBA00004906"/>
    </source>
</evidence>
<feature type="domain" description="SKP1 component dimerisation" evidence="6">
    <location>
        <begin position="112"/>
        <end position="158"/>
    </location>
</feature>
<dbReference type="InterPro" id="IPR016072">
    <property type="entry name" value="Skp1_comp_dimer"/>
</dbReference>
<dbReference type="SMART" id="SM00512">
    <property type="entry name" value="Skp1"/>
    <property type="match status" value="1"/>
</dbReference>
<dbReference type="Gene3D" id="3.30.710.10">
    <property type="entry name" value="Potassium Channel Kv1.1, Chain A"/>
    <property type="match status" value="1"/>
</dbReference>
<comment type="similarity">
    <text evidence="2 4">Belongs to the SKP1 family.</text>
</comment>
<comment type="function">
    <text evidence="4">Involved in ubiquitination and subsequent proteasomal degradation of target proteins. Together with CUL1, RBX1 and a F-box protein, it forms a SCF E3 ubiquitin ligase complex. The functional specificity of this complex depends on the type of F-box protein. In the SCF complex, it serves as an adapter that links the F-box protein to CUL1.</text>
</comment>
<evidence type="ECO:0000256" key="2">
    <source>
        <dbReference type="ARBA" id="ARBA00009993"/>
    </source>
</evidence>
<dbReference type="InterPro" id="IPR016897">
    <property type="entry name" value="SKP1"/>
</dbReference>
<dbReference type="GO" id="GO:0016567">
    <property type="term" value="P:protein ubiquitination"/>
    <property type="evidence" value="ECO:0007669"/>
    <property type="project" value="UniProtKB-UniRule"/>
</dbReference>
<dbReference type="EMBL" id="JAMFTS010000002">
    <property type="protein sequence ID" value="KAJ4794744.1"/>
    <property type="molecule type" value="Genomic_DNA"/>
</dbReference>
<organism evidence="8 9">
    <name type="scientific">Rhynchospora pubera</name>
    <dbReference type="NCBI Taxonomy" id="906938"/>
    <lineage>
        <taxon>Eukaryota</taxon>
        <taxon>Viridiplantae</taxon>
        <taxon>Streptophyta</taxon>
        <taxon>Embryophyta</taxon>
        <taxon>Tracheophyta</taxon>
        <taxon>Spermatophyta</taxon>
        <taxon>Magnoliopsida</taxon>
        <taxon>Liliopsida</taxon>
        <taxon>Poales</taxon>
        <taxon>Cyperaceae</taxon>
        <taxon>Cyperoideae</taxon>
        <taxon>Rhynchosporeae</taxon>
        <taxon>Rhynchospora</taxon>
    </lineage>
</organism>
<evidence type="ECO:0000256" key="5">
    <source>
        <dbReference type="SAM" id="Coils"/>
    </source>
</evidence>
<protein>
    <recommendedName>
        <fullName evidence="4">SKP1-like protein</fullName>
    </recommendedName>
</protein>
<dbReference type="Pfam" id="PF03931">
    <property type="entry name" value="Skp1_POZ"/>
    <property type="match status" value="1"/>
</dbReference>
<name>A0AAV8FP25_9POAL</name>
<proteinExistence type="inferred from homology"/>
<dbReference type="GO" id="GO:0006511">
    <property type="term" value="P:ubiquitin-dependent protein catabolic process"/>
    <property type="evidence" value="ECO:0007669"/>
    <property type="project" value="InterPro"/>
</dbReference>
<dbReference type="Pfam" id="PF01466">
    <property type="entry name" value="Skp1"/>
    <property type="match status" value="1"/>
</dbReference>
<dbReference type="Proteomes" id="UP001140206">
    <property type="component" value="Chromosome 2"/>
</dbReference>
<keyword evidence="9" id="KW-1185">Reference proteome</keyword>
<sequence>MITLISSDKRKFYVLEEVANQSLAIRDVIENKRGHRRADRIIWVTDINSRILEKVILYWLKHFVVPEERGGHPSKSHKKAEKLKKWESEFFDTDIDTLNDLILAADSLDIPSLFDGACEKVADILKNRSAEEVAEISKIENELTHEEEEEIRSENAWAYA</sequence>